<proteinExistence type="predicted"/>
<evidence type="ECO:0000313" key="2">
    <source>
        <dbReference type="Proteomes" id="UP000177306"/>
    </source>
</evidence>
<comment type="caution">
    <text evidence="1">The sequence shown here is derived from an EMBL/GenBank/DDBJ whole genome shotgun (WGS) entry which is preliminary data.</text>
</comment>
<name>A0A1F6EFR1_9BACT</name>
<dbReference type="EMBL" id="MFLY01000047">
    <property type="protein sequence ID" value="OGG72494.1"/>
    <property type="molecule type" value="Genomic_DNA"/>
</dbReference>
<organism evidence="1 2">
    <name type="scientific">Candidatus Kaiserbacteria bacterium RIFCSPLOWO2_01_FULL_53_17</name>
    <dbReference type="NCBI Taxonomy" id="1798511"/>
    <lineage>
        <taxon>Bacteria</taxon>
        <taxon>Candidatus Kaiseribacteriota</taxon>
    </lineage>
</organism>
<dbReference type="Proteomes" id="UP000177306">
    <property type="component" value="Unassembled WGS sequence"/>
</dbReference>
<sequence>MEKNQETVSLASFMETYNKSVPESFPVASIKTLKRFQEAYPSLFKKEDEWCIDKHRKRFMDWSFSNSKTA</sequence>
<reference evidence="1 2" key="1">
    <citation type="journal article" date="2016" name="Nat. Commun.">
        <title>Thousands of microbial genomes shed light on interconnected biogeochemical processes in an aquifer system.</title>
        <authorList>
            <person name="Anantharaman K."/>
            <person name="Brown C.T."/>
            <person name="Hug L.A."/>
            <person name="Sharon I."/>
            <person name="Castelle C.J."/>
            <person name="Probst A.J."/>
            <person name="Thomas B.C."/>
            <person name="Singh A."/>
            <person name="Wilkins M.J."/>
            <person name="Karaoz U."/>
            <person name="Brodie E.L."/>
            <person name="Williams K.H."/>
            <person name="Hubbard S.S."/>
            <person name="Banfield J.F."/>
        </authorList>
    </citation>
    <scope>NUCLEOTIDE SEQUENCE [LARGE SCALE GENOMIC DNA]</scope>
</reference>
<dbReference type="AlphaFoldDB" id="A0A1F6EFR1"/>
<gene>
    <name evidence="1" type="ORF">A3A38_04665</name>
</gene>
<evidence type="ECO:0000313" key="1">
    <source>
        <dbReference type="EMBL" id="OGG72494.1"/>
    </source>
</evidence>
<protein>
    <submittedName>
        <fullName evidence="1">Uncharacterized protein</fullName>
    </submittedName>
</protein>
<accession>A0A1F6EFR1</accession>